<dbReference type="PROSITE" id="PS51085">
    <property type="entry name" value="2FE2S_FER_2"/>
    <property type="match status" value="1"/>
</dbReference>
<dbReference type="InterPro" id="IPR012675">
    <property type="entry name" value="Beta-grasp_dom_sf"/>
</dbReference>
<reference evidence="2" key="2">
    <citation type="submission" date="2022-02" db="EMBL/GenBank/DDBJ databases">
        <authorList>
            <person name="Elcheninov A.G."/>
            <person name="Sorokin D.Y."/>
            <person name="Kublanov I.V."/>
        </authorList>
    </citation>
    <scope>NUCLEOTIDE SEQUENCE</scope>
    <source>
        <strain evidence="2">AArc-St2</strain>
    </source>
</reference>
<dbReference type="Gene3D" id="3.10.20.30">
    <property type="match status" value="1"/>
</dbReference>
<proteinExistence type="predicted"/>
<dbReference type="GO" id="GO:0051536">
    <property type="term" value="F:iron-sulfur cluster binding"/>
    <property type="evidence" value="ECO:0007669"/>
    <property type="project" value="InterPro"/>
</dbReference>
<evidence type="ECO:0000313" key="2">
    <source>
        <dbReference type="EMBL" id="MCL9817158.1"/>
    </source>
</evidence>
<dbReference type="InterPro" id="IPR001041">
    <property type="entry name" value="2Fe-2S_ferredoxin-type"/>
</dbReference>
<comment type="caution">
    <text evidence="2">The sequence shown here is derived from an EMBL/GenBank/DDBJ whole genome shotgun (WGS) entry which is preliminary data.</text>
</comment>
<accession>A0AAE3FY47</accession>
<dbReference type="AlphaFoldDB" id="A0AAE3FY47"/>
<feature type="domain" description="2Fe-2S ferredoxin-type" evidence="1">
    <location>
        <begin position="2"/>
        <end position="99"/>
    </location>
</feature>
<organism evidence="2 3">
    <name type="scientific">Natronocalculus amylovorans</name>
    <dbReference type="NCBI Taxonomy" id="2917812"/>
    <lineage>
        <taxon>Archaea</taxon>
        <taxon>Methanobacteriati</taxon>
        <taxon>Methanobacteriota</taxon>
        <taxon>Stenosarchaea group</taxon>
        <taxon>Halobacteria</taxon>
        <taxon>Halobacteriales</taxon>
        <taxon>Haloferacaceae</taxon>
        <taxon>Natronocalculus</taxon>
    </lineage>
</organism>
<evidence type="ECO:0000313" key="3">
    <source>
        <dbReference type="Proteomes" id="UP001203207"/>
    </source>
</evidence>
<protein>
    <submittedName>
        <fullName evidence="2">2Fe-2S iron-sulfur cluster binding domain-containing protein</fullName>
    </submittedName>
</protein>
<reference evidence="2" key="1">
    <citation type="journal article" date="2022" name="Syst. Appl. Microbiol.">
        <title>Natronocalculus amylovorans gen. nov., sp. nov., and Natranaeroarchaeum aerophilus sp. nov., dominant culturable amylolytic natronoarchaea from hypersaline soda lakes in southwestern Siberia.</title>
        <authorList>
            <person name="Sorokin D.Y."/>
            <person name="Elcheninov A.G."/>
            <person name="Khizhniak T.V."/>
            <person name="Koenen M."/>
            <person name="Bale N.J."/>
            <person name="Damste J.S.S."/>
            <person name="Kublanov I.V."/>
        </authorList>
    </citation>
    <scope>NUCLEOTIDE SEQUENCE</scope>
    <source>
        <strain evidence="2">AArc-St2</strain>
    </source>
</reference>
<gene>
    <name evidence="2" type="ORF">AArcSt2_09400</name>
</gene>
<dbReference type="RefSeq" id="WP_250584168.1">
    <property type="nucleotide sequence ID" value="NZ_JAKRVX010000003.1"/>
</dbReference>
<dbReference type="Proteomes" id="UP001203207">
    <property type="component" value="Unassembled WGS sequence"/>
</dbReference>
<dbReference type="CDD" id="cd00207">
    <property type="entry name" value="fer2"/>
    <property type="match status" value="1"/>
</dbReference>
<sequence>MPTVEFRGQSIECKEGAVLRDVLKKAGLSVYNGKAKRLNCHGMGSCGTCAVRVDGEVSDKTRRESVRLLVPPHHPNYRLRLSCQTKVLGDVRVEKYGGTWGTDVGNDPHGPIEDDE</sequence>
<dbReference type="InterPro" id="IPR036010">
    <property type="entry name" value="2Fe-2S_ferredoxin-like_sf"/>
</dbReference>
<evidence type="ECO:0000259" key="1">
    <source>
        <dbReference type="PROSITE" id="PS51085"/>
    </source>
</evidence>
<dbReference type="SUPFAM" id="SSF54292">
    <property type="entry name" value="2Fe-2S ferredoxin-like"/>
    <property type="match status" value="1"/>
</dbReference>
<keyword evidence="3" id="KW-1185">Reference proteome</keyword>
<dbReference type="EMBL" id="JAKRVX010000003">
    <property type="protein sequence ID" value="MCL9817158.1"/>
    <property type="molecule type" value="Genomic_DNA"/>
</dbReference>
<name>A0AAE3FY47_9EURY</name>
<dbReference type="Pfam" id="PF00111">
    <property type="entry name" value="Fer2"/>
    <property type="match status" value="1"/>
</dbReference>